<name>A0AAJ1AV85_MEDGN</name>
<proteinExistence type="predicted"/>
<dbReference type="RefSeq" id="WP_173878333.1">
    <property type="nucleotide sequence ID" value="NZ_JAAIMT010000001.1"/>
</dbReference>
<dbReference type="AlphaFoldDB" id="A0AAJ1AV85"/>
<evidence type="ECO:0000313" key="2">
    <source>
        <dbReference type="Proteomes" id="UP001297422"/>
    </source>
</evidence>
<organism evidence="1 2">
    <name type="scientific">Mediterraneibacter gnavus</name>
    <name type="common">Ruminococcus gnavus</name>
    <dbReference type="NCBI Taxonomy" id="33038"/>
    <lineage>
        <taxon>Bacteria</taxon>
        <taxon>Bacillati</taxon>
        <taxon>Bacillota</taxon>
        <taxon>Clostridia</taxon>
        <taxon>Lachnospirales</taxon>
        <taxon>Lachnospiraceae</taxon>
        <taxon>Mediterraneibacter</taxon>
    </lineage>
</organism>
<accession>A0AAJ1AV85</accession>
<dbReference type="InterPro" id="IPR043743">
    <property type="entry name" value="DUF5688"/>
</dbReference>
<sequence length="295" mass="33583">MMNATVEKLVKAVEERVVPKGYVVSFTERKKNNVGDKCGIQIRKKDSEIGVIVYIDGYIADIENEMLNVNRAADEIAQRIEDKAVLGYYSDVQEFAKIVNSKESILGNVRYLLVNKKWNEADLDSYPHKDYLDLAVLYEVRNKNASMSVKITNDIMQNFGITFEELDKAANNNRDSYVAQDMFSMMVSLMPISTEEIKEMKGGPQMYVLTNEWKLKGASALLYPELIEDIAQEENSDLIVIPSSIHEILIVEASGMDKDGISQMVQEVNSQQVDEQERLSDHAYFYKRGSMQITF</sequence>
<dbReference type="Proteomes" id="UP001297422">
    <property type="component" value="Unassembled WGS sequence"/>
</dbReference>
<comment type="caution">
    <text evidence="1">The sequence shown here is derived from an EMBL/GenBank/DDBJ whole genome shotgun (WGS) entry which is preliminary data.</text>
</comment>
<protein>
    <submittedName>
        <fullName evidence="1">DUF5688 family protein</fullName>
    </submittedName>
</protein>
<evidence type="ECO:0000313" key="1">
    <source>
        <dbReference type="EMBL" id="MCB5492269.1"/>
    </source>
</evidence>
<dbReference type="Pfam" id="PF18941">
    <property type="entry name" value="DUF5688"/>
    <property type="match status" value="1"/>
</dbReference>
<gene>
    <name evidence="1" type="ORF">LIQ10_00735</name>
</gene>
<reference evidence="1" key="1">
    <citation type="submission" date="2021-10" db="EMBL/GenBank/DDBJ databases">
        <title>Collection of gut derived symbiotic bacterial strains cultured from healthy donors.</title>
        <authorList>
            <person name="Lin H."/>
            <person name="Littmann E."/>
            <person name="Claire K."/>
            <person name="Pamer E."/>
        </authorList>
    </citation>
    <scope>NUCLEOTIDE SEQUENCE</scope>
    <source>
        <strain evidence="1">MSK.23.4</strain>
    </source>
</reference>
<dbReference type="EMBL" id="JAJBNC010000001">
    <property type="protein sequence ID" value="MCB5492269.1"/>
    <property type="molecule type" value="Genomic_DNA"/>
</dbReference>